<accession>A0A2N9GQA4</accession>
<dbReference type="EMBL" id="OIVN01002225">
    <property type="protein sequence ID" value="SPD01822.1"/>
    <property type="molecule type" value="Genomic_DNA"/>
</dbReference>
<dbReference type="SUPFAM" id="SSF89028">
    <property type="entry name" value="Cobalamin adenosyltransferase-like"/>
    <property type="match status" value="1"/>
</dbReference>
<proteinExistence type="predicted"/>
<sequence>MSEGNDFAEMLGRIDSSMKHVIDRLQKLEDHQKKTHGEEHEEWVDLDKIEKNKDYTKFIEEIKGKVDLMQRTLRKNQGFNDYLFSMGGIATEPSIQPFRNFPSLKLKNTMGVLIPNNTLDNT</sequence>
<dbReference type="AlphaFoldDB" id="A0A2N9GQA4"/>
<evidence type="ECO:0000313" key="1">
    <source>
        <dbReference type="EMBL" id="SPD01822.1"/>
    </source>
</evidence>
<reference evidence="1" key="1">
    <citation type="submission" date="2018-02" db="EMBL/GenBank/DDBJ databases">
        <authorList>
            <person name="Cohen D.B."/>
            <person name="Kent A.D."/>
        </authorList>
    </citation>
    <scope>NUCLEOTIDE SEQUENCE</scope>
</reference>
<gene>
    <name evidence="1" type="ORF">FSB_LOCUS29704</name>
</gene>
<name>A0A2N9GQA4_FAGSY</name>
<protein>
    <submittedName>
        <fullName evidence="1">Uncharacterized protein</fullName>
    </submittedName>
</protein>
<organism evidence="1">
    <name type="scientific">Fagus sylvatica</name>
    <name type="common">Beechnut</name>
    <dbReference type="NCBI Taxonomy" id="28930"/>
    <lineage>
        <taxon>Eukaryota</taxon>
        <taxon>Viridiplantae</taxon>
        <taxon>Streptophyta</taxon>
        <taxon>Embryophyta</taxon>
        <taxon>Tracheophyta</taxon>
        <taxon>Spermatophyta</taxon>
        <taxon>Magnoliopsida</taxon>
        <taxon>eudicotyledons</taxon>
        <taxon>Gunneridae</taxon>
        <taxon>Pentapetalae</taxon>
        <taxon>rosids</taxon>
        <taxon>fabids</taxon>
        <taxon>Fagales</taxon>
        <taxon>Fagaceae</taxon>
        <taxon>Fagus</taxon>
    </lineage>
</organism>
<dbReference type="InterPro" id="IPR036451">
    <property type="entry name" value="CblAdoTrfase-like_sf"/>
</dbReference>